<dbReference type="InterPro" id="IPR001525">
    <property type="entry name" value="C5_MeTfrase"/>
</dbReference>
<dbReference type="PANTHER" id="PTHR10629:SF50">
    <property type="entry name" value="DNA (CYTOSINE-5)-METHYLTRANSFERASE CMT3"/>
    <property type="match status" value="1"/>
</dbReference>
<evidence type="ECO:0000256" key="4">
    <source>
        <dbReference type="ARBA" id="ARBA00022747"/>
    </source>
</evidence>
<evidence type="ECO:0000256" key="3">
    <source>
        <dbReference type="ARBA" id="ARBA00022691"/>
    </source>
</evidence>
<comment type="caution">
    <text evidence="10">The sequence shown here is derived from an EMBL/GenBank/DDBJ whole genome shotgun (WGS) entry which is preliminary data.</text>
</comment>
<dbReference type="EC" id="2.1.1.37" evidence="8"/>
<evidence type="ECO:0000313" key="11">
    <source>
        <dbReference type="Proteomes" id="UP000702544"/>
    </source>
</evidence>
<keyword evidence="2 6" id="KW-0808">Transferase</keyword>
<organism evidence="10 11">
    <name type="scientific">Candidatus Kutchimonas denitrificans</name>
    <dbReference type="NCBI Taxonomy" id="3056748"/>
    <lineage>
        <taxon>Bacteria</taxon>
        <taxon>Pseudomonadati</taxon>
        <taxon>Gemmatimonadota</taxon>
        <taxon>Gemmatimonadia</taxon>
        <taxon>Candidatus Palauibacterales</taxon>
        <taxon>Candidatus Palauibacteraceae</taxon>
        <taxon>Candidatus Kutchimonas</taxon>
    </lineage>
</organism>
<accession>A0AAE5CC82</accession>
<comment type="similarity">
    <text evidence="6 7">Belongs to the class I-like SAM-binding methyltransferase superfamily. C5-methyltransferase family.</text>
</comment>
<dbReference type="PANTHER" id="PTHR10629">
    <property type="entry name" value="CYTOSINE-SPECIFIC METHYLTRANSFERASE"/>
    <property type="match status" value="1"/>
</dbReference>
<dbReference type="EMBL" id="JAACAK010000148">
    <property type="protein sequence ID" value="NIR76817.1"/>
    <property type="molecule type" value="Genomic_DNA"/>
</dbReference>
<dbReference type="InterPro" id="IPR029063">
    <property type="entry name" value="SAM-dependent_MTases_sf"/>
</dbReference>
<dbReference type="Proteomes" id="UP000702544">
    <property type="component" value="Unassembled WGS sequence"/>
</dbReference>
<dbReference type="PRINTS" id="PR00105">
    <property type="entry name" value="C5METTRFRASE"/>
</dbReference>
<dbReference type="SUPFAM" id="SSF53335">
    <property type="entry name" value="S-adenosyl-L-methionine-dependent methyltransferases"/>
    <property type="match status" value="1"/>
</dbReference>
<keyword evidence="4" id="KW-0680">Restriction system</keyword>
<feature type="compositionally biased region" description="Basic and acidic residues" evidence="9">
    <location>
        <begin position="59"/>
        <end position="78"/>
    </location>
</feature>
<dbReference type="Gene3D" id="3.90.120.10">
    <property type="entry name" value="DNA Methylase, subunit A, domain 2"/>
    <property type="match status" value="1"/>
</dbReference>
<gene>
    <name evidence="10" type="ORF">GWO12_17205</name>
</gene>
<dbReference type="InterPro" id="IPR031303">
    <property type="entry name" value="C5_meth_CS"/>
</dbReference>
<evidence type="ECO:0000256" key="1">
    <source>
        <dbReference type="ARBA" id="ARBA00022603"/>
    </source>
</evidence>
<dbReference type="Gene3D" id="3.40.50.150">
    <property type="entry name" value="Vaccinia Virus protein VP39"/>
    <property type="match status" value="1"/>
</dbReference>
<evidence type="ECO:0000256" key="8">
    <source>
        <dbReference type="RuleBase" id="RU000417"/>
    </source>
</evidence>
<dbReference type="AlphaFoldDB" id="A0AAE5CC82"/>
<keyword evidence="3 6" id="KW-0949">S-adenosyl-L-methionine</keyword>
<dbReference type="GO" id="GO:0032259">
    <property type="term" value="P:methylation"/>
    <property type="evidence" value="ECO:0007669"/>
    <property type="project" value="UniProtKB-KW"/>
</dbReference>
<name>A0AAE5CC82_9BACT</name>
<dbReference type="NCBIfam" id="TIGR00675">
    <property type="entry name" value="dcm"/>
    <property type="match status" value="1"/>
</dbReference>
<dbReference type="GO" id="GO:0009307">
    <property type="term" value="P:DNA restriction-modification system"/>
    <property type="evidence" value="ECO:0007669"/>
    <property type="project" value="UniProtKB-KW"/>
</dbReference>
<dbReference type="GO" id="GO:0044027">
    <property type="term" value="P:negative regulation of gene expression via chromosomal CpG island methylation"/>
    <property type="evidence" value="ECO:0007669"/>
    <property type="project" value="TreeGrafter"/>
</dbReference>
<comment type="catalytic activity">
    <reaction evidence="5 8">
        <text>a 2'-deoxycytidine in DNA + S-adenosyl-L-methionine = a 5-methyl-2'-deoxycytidine in DNA + S-adenosyl-L-homocysteine + H(+)</text>
        <dbReference type="Rhea" id="RHEA:13681"/>
        <dbReference type="Rhea" id="RHEA-COMP:11369"/>
        <dbReference type="Rhea" id="RHEA-COMP:11370"/>
        <dbReference type="ChEBI" id="CHEBI:15378"/>
        <dbReference type="ChEBI" id="CHEBI:57856"/>
        <dbReference type="ChEBI" id="CHEBI:59789"/>
        <dbReference type="ChEBI" id="CHEBI:85452"/>
        <dbReference type="ChEBI" id="CHEBI:85454"/>
        <dbReference type="EC" id="2.1.1.37"/>
    </reaction>
</comment>
<evidence type="ECO:0000256" key="9">
    <source>
        <dbReference type="SAM" id="MobiDB-lite"/>
    </source>
</evidence>
<dbReference type="InterPro" id="IPR050390">
    <property type="entry name" value="C5-Methyltransferase"/>
</dbReference>
<protein>
    <recommendedName>
        <fullName evidence="8">Cytosine-specific methyltransferase</fullName>
        <ecNumber evidence="8">2.1.1.37</ecNumber>
    </recommendedName>
</protein>
<dbReference type="GO" id="GO:0003677">
    <property type="term" value="F:DNA binding"/>
    <property type="evidence" value="ECO:0007669"/>
    <property type="project" value="TreeGrafter"/>
</dbReference>
<dbReference type="Pfam" id="PF00145">
    <property type="entry name" value="DNA_methylase"/>
    <property type="match status" value="3"/>
</dbReference>
<feature type="region of interest" description="Disordered" evidence="9">
    <location>
        <begin position="216"/>
        <end position="251"/>
    </location>
</feature>
<evidence type="ECO:0000313" key="10">
    <source>
        <dbReference type="EMBL" id="NIR76817.1"/>
    </source>
</evidence>
<reference evidence="10 11" key="1">
    <citation type="submission" date="2020-01" db="EMBL/GenBank/DDBJ databases">
        <title>Genomes assembled from Gulf of Kutch pelagic sediment metagenomes.</title>
        <authorList>
            <person name="Chandrashekar M."/>
            <person name="Mahajan M.S."/>
            <person name="Dave K.J."/>
            <person name="Vatsa P."/>
            <person name="Nathani N.M."/>
        </authorList>
    </citation>
    <scope>NUCLEOTIDE SEQUENCE [LARGE SCALE GENOMIC DNA]</scope>
    <source>
        <strain evidence="10">KS3-K002</strain>
    </source>
</reference>
<dbReference type="InterPro" id="IPR018117">
    <property type="entry name" value="C5_DNA_meth_AS"/>
</dbReference>
<sequence length="458" mass="49181">MTVGSLFAGVGGFDLGLELAGWETMWQVEIDDQCRQVLRRHWPEADRYEDVTDVGGVQRSERDGLERARPDNPSEGHGRVVAGVSADDMQGGKSGERRRRSNLARVDLICGGFPCQDLSVAGRREGLDGERSGLFFEFMRVVDALAPRWVLIENVPGLLSSNEGRDMGTVVGTLADLGYGWSYRVLDTQFFGPPQRRRRVFIVGHLGGPCPPEILLEPESVPWNPPPSRTEGEEAPTIPASGAGTSRPGGPGLGSEEKYVMLQAGQCHGTNVGEMGALCRGNGNVTGGVPFVASVLGRNTHALTGEGCDASEDGTGRGTPIVAETLRVGGREQGAGSSHDNTPWVMAFQDRTRGTEVEHGDGTLAGSLRAGDGGSSRSRKLIDGRGIPRRLTPRECERLQGLPDDWTAWGVDEDGERVDMADTPRYRMLGNAVSVPVAAWIGKRIADVQAEMKKEQAA</sequence>
<dbReference type="GO" id="GO:0003886">
    <property type="term" value="F:DNA (cytosine-5-)-methyltransferase activity"/>
    <property type="evidence" value="ECO:0007669"/>
    <property type="project" value="UniProtKB-EC"/>
</dbReference>
<keyword evidence="1 6" id="KW-0489">Methyltransferase</keyword>
<evidence type="ECO:0000256" key="2">
    <source>
        <dbReference type="ARBA" id="ARBA00022679"/>
    </source>
</evidence>
<dbReference type="PROSITE" id="PS00094">
    <property type="entry name" value="C5_MTASE_1"/>
    <property type="match status" value="1"/>
</dbReference>
<evidence type="ECO:0000256" key="5">
    <source>
        <dbReference type="ARBA" id="ARBA00047422"/>
    </source>
</evidence>
<feature type="region of interest" description="Disordered" evidence="9">
    <location>
        <begin position="51"/>
        <end position="98"/>
    </location>
</feature>
<evidence type="ECO:0000256" key="7">
    <source>
        <dbReference type="RuleBase" id="RU000416"/>
    </source>
</evidence>
<evidence type="ECO:0000256" key="6">
    <source>
        <dbReference type="PROSITE-ProRule" id="PRU01016"/>
    </source>
</evidence>
<feature type="active site" evidence="6">
    <location>
        <position position="115"/>
    </location>
</feature>
<proteinExistence type="inferred from homology"/>
<dbReference type="PROSITE" id="PS51679">
    <property type="entry name" value="SAM_MT_C5"/>
    <property type="match status" value="1"/>
</dbReference>
<dbReference type="PROSITE" id="PS00095">
    <property type="entry name" value="C5_MTASE_2"/>
    <property type="match status" value="1"/>
</dbReference>